<evidence type="ECO:0000256" key="3">
    <source>
        <dbReference type="ARBA" id="ARBA00022490"/>
    </source>
</evidence>
<proteinExistence type="inferred from homology"/>
<dbReference type="SUPFAM" id="SSF69695">
    <property type="entry name" value="SRP19"/>
    <property type="match status" value="1"/>
</dbReference>
<dbReference type="WBParaSite" id="MBELARI_LOCUS11736">
    <property type="protein sequence ID" value="MBELARI_LOCUS11736"/>
    <property type="gene ID" value="MBELARI_LOCUS11736"/>
</dbReference>
<keyword evidence="4" id="KW-0733">Signal recognition particle</keyword>
<reference evidence="9 10" key="1">
    <citation type="submission" date="2024-02" db="UniProtKB">
        <authorList>
            <consortium name="WormBaseParasite"/>
        </authorList>
    </citation>
    <scope>IDENTIFICATION</scope>
</reference>
<evidence type="ECO:0000256" key="5">
    <source>
        <dbReference type="ARBA" id="ARBA00023274"/>
    </source>
</evidence>
<dbReference type="PANTHER" id="PTHR17453:SF0">
    <property type="entry name" value="SIGNAL RECOGNITION PARTICLE 19 KDA PROTEIN"/>
    <property type="match status" value="1"/>
</dbReference>
<dbReference type="GO" id="GO:0005786">
    <property type="term" value="C:signal recognition particle, endoplasmic reticulum targeting"/>
    <property type="evidence" value="ECO:0007669"/>
    <property type="project" value="UniProtKB-KW"/>
</dbReference>
<accession>A0AAF3ECQ7</accession>
<evidence type="ECO:0000313" key="10">
    <source>
        <dbReference type="WBParaSite" id="MBELARI_LOCUS490"/>
    </source>
</evidence>
<evidence type="ECO:0000256" key="6">
    <source>
        <dbReference type="ARBA" id="ARBA00045518"/>
    </source>
</evidence>
<dbReference type="Proteomes" id="UP000887575">
    <property type="component" value="Unassembled WGS sequence"/>
</dbReference>
<sequence>MSDVKKKPRSAQERWVAVYPAYINAKKTVQEGRRITQAQAVENPTTQEIFDILQAGNFAPIAEKKMYPRDQTRDWAMQGRVKVQLLNDDDTPKFKEFKTRKELFAYLCETIPKLKSRQPGFSAQSSAQQGSSGGGGGGAKKNKKKK</sequence>
<keyword evidence="5" id="KW-0687">Ribonucleoprotein</keyword>
<evidence type="ECO:0000256" key="2">
    <source>
        <dbReference type="ARBA" id="ARBA00008910"/>
    </source>
</evidence>
<dbReference type="PANTHER" id="PTHR17453">
    <property type="entry name" value="SIGNAL RECOGNITION PARTICLE 19 KD PROTEIN"/>
    <property type="match status" value="1"/>
</dbReference>
<evidence type="ECO:0000313" key="8">
    <source>
        <dbReference type="Proteomes" id="UP000887575"/>
    </source>
</evidence>
<name>A0AAF3ECQ7_9BILA</name>
<dbReference type="WBParaSite" id="MBELARI_LOCUS490">
    <property type="protein sequence ID" value="MBELARI_LOCUS490"/>
    <property type="gene ID" value="MBELARI_LOCUS490"/>
</dbReference>
<dbReference type="GO" id="GO:0006617">
    <property type="term" value="P:SRP-dependent cotranslational protein targeting to membrane, signal sequence recognition"/>
    <property type="evidence" value="ECO:0007669"/>
    <property type="project" value="TreeGrafter"/>
</dbReference>
<dbReference type="Pfam" id="PF01922">
    <property type="entry name" value="SRP19"/>
    <property type="match status" value="1"/>
</dbReference>
<evidence type="ECO:0000256" key="1">
    <source>
        <dbReference type="ARBA" id="ARBA00004496"/>
    </source>
</evidence>
<evidence type="ECO:0000313" key="9">
    <source>
        <dbReference type="WBParaSite" id="MBELARI_LOCUS11736"/>
    </source>
</evidence>
<evidence type="ECO:0000256" key="4">
    <source>
        <dbReference type="ARBA" id="ARBA00023135"/>
    </source>
</evidence>
<dbReference type="InterPro" id="IPR036521">
    <property type="entry name" value="SRP19-like_sf"/>
</dbReference>
<protein>
    <submittedName>
        <fullName evidence="9 10">Signal recognition particle 19 kDa protein</fullName>
    </submittedName>
</protein>
<dbReference type="InterPro" id="IPR002778">
    <property type="entry name" value="Signal_recog_particle_SRP19"/>
</dbReference>
<evidence type="ECO:0000256" key="7">
    <source>
        <dbReference type="SAM" id="MobiDB-lite"/>
    </source>
</evidence>
<dbReference type="Gene3D" id="3.30.56.30">
    <property type="entry name" value="Signal recognition particle, SRP19-like subunit"/>
    <property type="match status" value="1"/>
</dbReference>
<dbReference type="GO" id="GO:0008312">
    <property type="term" value="F:7S RNA binding"/>
    <property type="evidence" value="ECO:0007669"/>
    <property type="project" value="InterPro"/>
</dbReference>
<dbReference type="AlphaFoldDB" id="A0AAF3ECQ7"/>
<comment type="function">
    <text evidence="6">Component of the signal recognition particle (SRP) complex, a ribonucleoprotein complex that mediates the cotranslational targeting of secretory and membrane proteins to the endoplasmic reticulum (ER). Binds directly to 7SL RNA. Mediates binding of SRP54 to the SRP complex.</text>
</comment>
<feature type="region of interest" description="Disordered" evidence="7">
    <location>
        <begin position="117"/>
        <end position="146"/>
    </location>
</feature>
<keyword evidence="8" id="KW-1185">Reference proteome</keyword>
<keyword evidence="3" id="KW-0963">Cytoplasm</keyword>
<organism evidence="8 9">
    <name type="scientific">Mesorhabditis belari</name>
    <dbReference type="NCBI Taxonomy" id="2138241"/>
    <lineage>
        <taxon>Eukaryota</taxon>
        <taxon>Metazoa</taxon>
        <taxon>Ecdysozoa</taxon>
        <taxon>Nematoda</taxon>
        <taxon>Chromadorea</taxon>
        <taxon>Rhabditida</taxon>
        <taxon>Rhabditina</taxon>
        <taxon>Rhabditomorpha</taxon>
        <taxon>Rhabditoidea</taxon>
        <taxon>Rhabditidae</taxon>
        <taxon>Mesorhabditinae</taxon>
        <taxon>Mesorhabditis</taxon>
    </lineage>
</organism>
<comment type="subcellular location">
    <subcellularLocation>
        <location evidence="1">Cytoplasm</location>
    </subcellularLocation>
</comment>
<comment type="similarity">
    <text evidence="2">Belongs to the SRP19 family.</text>
</comment>